<dbReference type="Proteomes" id="UP000838102">
    <property type="component" value="Unassembled WGS sequence"/>
</dbReference>
<gene>
    <name evidence="9" type="ORF">LMG032447_00549</name>
</gene>
<proteinExistence type="inferred from homology"/>
<dbReference type="InterPro" id="IPR029041">
    <property type="entry name" value="FAD-linked_oxidoreductase-like"/>
</dbReference>
<keyword evidence="5 8" id="KW-0274">FAD</keyword>
<evidence type="ECO:0000256" key="3">
    <source>
        <dbReference type="ARBA" id="ARBA00006743"/>
    </source>
</evidence>
<dbReference type="SUPFAM" id="SSF51730">
    <property type="entry name" value="FAD-linked oxidoreductase"/>
    <property type="match status" value="1"/>
</dbReference>
<dbReference type="RefSeq" id="WP_248705977.1">
    <property type="nucleotide sequence ID" value="NZ_CAKOET010000002.1"/>
</dbReference>
<comment type="similarity">
    <text evidence="3 8">Belongs to the methylenetetrahydrofolate reductase family.</text>
</comment>
<protein>
    <recommendedName>
        <fullName evidence="8">Methylenetetrahydrofolate reductase</fullName>
    </recommendedName>
</protein>
<dbReference type="PANTHER" id="PTHR45754:SF3">
    <property type="entry name" value="METHYLENETETRAHYDROFOLATE REDUCTASE (NADPH)"/>
    <property type="match status" value="1"/>
</dbReference>
<organism evidence="9 10">
    <name type="scientific">Convivina praedatoris</name>
    <dbReference type="NCBI Taxonomy" id="2880963"/>
    <lineage>
        <taxon>Bacteria</taxon>
        <taxon>Bacillati</taxon>
        <taxon>Bacillota</taxon>
        <taxon>Bacilli</taxon>
        <taxon>Lactobacillales</taxon>
        <taxon>Lactobacillaceae</taxon>
        <taxon>Convivina</taxon>
    </lineage>
</organism>
<evidence type="ECO:0000256" key="6">
    <source>
        <dbReference type="ARBA" id="ARBA00023002"/>
    </source>
</evidence>
<keyword evidence="6 8" id="KW-0560">Oxidoreductase</keyword>
<sequence length="272" mass="30688">MSNHLSTLYQEQLIFSMEVTMADLQRQDTVKKLDQLTNIQYFSLVNHTTNDQEWHELLTAGQVLQMETKHPLLLHVPAGAIGESQIKQKLIELQESQLDHLLVMRGDRVAATVNYQSAVSLLKDISKSEFDFDLGATINPNKITTIGLPALLSEIDTKIAAGAEFLITQIFFDLGLFKQLQQALKQRHPKVPLIAGIFPVMTVKQGRWIENNLRQKLPLALTSGLTPLPADLQLKKYWCGWLKELLLSGPAGIHFFSGIDIDFVKELMNIIY</sequence>
<evidence type="ECO:0000313" key="10">
    <source>
        <dbReference type="Proteomes" id="UP000838102"/>
    </source>
</evidence>
<dbReference type="Pfam" id="PF02219">
    <property type="entry name" value="MTHFR"/>
    <property type="match status" value="1"/>
</dbReference>
<evidence type="ECO:0000256" key="8">
    <source>
        <dbReference type="RuleBase" id="RU003862"/>
    </source>
</evidence>
<evidence type="ECO:0000256" key="2">
    <source>
        <dbReference type="ARBA" id="ARBA00004777"/>
    </source>
</evidence>
<dbReference type="EMBL" id="CAKOEU010000002">
    <property type="protein sequence ID" value="CAH1852317.1"/>
    <property type="molecule type" value="Genomic_DNA"/>
</dbReference>
<dbReference type="PANTHER" id="PTHR45754">
    <property type="entry name" value="METHYLENETETRAHYDROFOLATE REDUCTASE"/>
    <property type="match status" value="1"/>
</dbReference>
<evidence type="ECO:0000313" key="9">
    <source>
        <dbReference type="EMBL" id="CAH1852317.1"/>
    </source>
</evidence>
<comment type="cofactor">
    <cofactor evidence="1 8">
        <name>FAD</name>
        <dbReference type="ChEBI" id="CHEBI:57692"/>
    </cofactor>
</comment>
<accession>A0ABN8HAT0</accession>
<comment type="catalytic activity">
    <reaction evidence="7">
        <text>(6S)-5-methyl-5,6,7,8-tetrahydrofolate + NAD(+) = (6R)-5,10-methylene-5,6,7,8-tetrahydrofolate + NADH + H(+)</text>
        <dbReference type="Rhea" id="RHEA:19821"/>
        <dbReference type="ChEBI" id="CHEBI:15378"/>
        <dbReference type="ChEBI" id="CHEBI:15636"/>
        <dbReference type="ChEBI" id="CHEBI:18608"/>
        <dbReference type="ChEBI" id="CHEBI:57540"/>
        <dbReference type="ChEBI" id="CHEBI:57945"/>
        <dbReference type="EC" id="1.5.1.54"/>
    </reaction>
    <physiologicalReaction direction="right-to-left" evidence="7">
        <dbReference type="Rhea" id="RHEA:19823"/>
    </physiologicalReaction>
</comment>
<keyword evidence="4 8" id="KW-0285">Flavoprotein</keyword>
<comment type="caution">
    <text evidence="9">The sequence shown here is derived from an EMBL/GenBank/DDBJ whole genome shotgun (WGS) entry which is preliminary data.</text>
</comment>
<dbReference type="InterPro" id="IPR003171">
    <property type="entry name" value="Mehydrof_redctse-like"/>
</dbReference>
<evidence type="ECO:0000256" key="1">
    <source>
        <dbReference type="ARBA" id="ARBA00001974"/>
    </source>
</evidence>
<keyword evidence="10" id="KW-1185">Reference proteome</keyword>
<comment type="pathway">
    <text evidence="2 8">One-carbon metabolism; tetrahydrofolate interconversion.</text>
</comment>
<evidence type="ECO:0000256" key="4">
    <source>
        <dbReference type="ARBA" id="ARBA00022630"/>
    </source>
</evidence>
<name>A0ABN8HAT0_9LACO</name>
<reference evidence="9" key="1">
    <citation type="submission" date="2022-03" db="EMBL/GenBank/DDBJ databases">
        <authorList>
            <person name="Hettiarachchi G."/>
        </authorList>
    </citation>
    <scope>NUCLEOTIDE SEQUENCE</scope>
    <source>
        <strain evidence="9">LMG 32447</strain>
    </source>
</reference>
<dbReference type="Gene3D" id="3.20.20.220">
    <property type="match status" value="1"/>
</dbReference>
<evidence type="ECO:0000256" key="7">
    <source>
        <dbReference type="ARBA" id="ARBA00048628"/>
    </source>
</evidence>
<evidence type="ECO:0000256" key="5">
    <source>
        <dbReference type="ARBA" id="ARBA00022827"/>
    </source>
</evidence>